<dbReference type="GO" id="GO:0006952">
    <property type="term" value="P:defense response"/>
    <property type="evidence" value="ECO:0007669"/>
    <property type="project" value="UniProtKB-KW"/>
</dbReference>
<keyword evidence="1" id="KW-0677">Repeat</keyword>
<dbReference type="InterPro" id="IPR032675">
    <property type="entry name" value="LRR_dom_sf"/>
</dbReference>
<evidence type="ECO:0000256" key="1">
    <source>
        <dbReference type="ARBA" id="ARBA00022737"/>
    </source>
</evidence>
<evidence type="ECO:0000313" key="5">
    <source>
        <dbReference type="Proteomes" id="UP000501690"/>
    </source>
</evidence>
<protein>
    <submittedName>
        <fullName evidence="4">Internalin A</fullName>
    </submittedName>
</protein>
<gene>
    <name evidence="4" type="ORF">DEO72_LG3g1298</name>
</gene>
<dbReference type="Proteomes" id="UP000501690">
    <property type="component" value="Linkage Group LG3"/>
</dbReference>
<dbReference type="PANTHER" id="PTHR36766">
    <property type="entry name" value="PLANT BROAD-SPECTRUM MILDEW RESISTANCE PROTEIN RPW8"/>
    <property type="match status" value="1"/>
</dbReference>
<keyword evidence="5" id="KW-1185">Reference proteome</keyword>
<dbReference type="Gene3D" id="3.80.10.10">
    <property type="entry name" value="Ribonuclease Inhibitor"/>
    <property type="match status" value="2"/>
</dbReference>
<reference evidence="4 5" key="1">
    <citation type="submission" date="2019-04" db="EMBL/GenBank/DDBJ databases">
        <title>An improved genome assembly and genetic linkage map for asparagus bean, Vigna unguiculata ssp. sesquipedialis.</title>
        <authorList>
            <person name="Xia Q."/>
            <person name="Zhang R."/>
            <person name="Dong Y."/>
        </authorList>
    </citation>
    <scope>NUCLEOTIDE SEQUENCE [LARGE SCALE GENOMIC DNA]</scope>
    <source>
        <tissue evidence="4">Leaf</tissue>
    </source>
</reference>
<organism evidence="4 5">
    <name type="scientific">Vigna unguiculata</name>
    <name type="common">Cowpea</name>
    <dbReference type="NCBI Taxonomy" id="3917"/>
    <lineage>
        <taxon>Eukaryota</taxon>
        <taxon>Viridiplantae</taxon>
        <taxon>Streptophyta</taxon>
        <taxon>Embryophyta</taxon>
        <taxon>Tracheophyta</taxon>
        <taxon>Spermatophyta</taxon>
        <taxon>Magnoliopsida</taxon>
        <taxon>eudicotyledons</taxon>
        <taxon>Gunneridae</taxon>
        <taxon>Pentapetalae</taxon>
        <taxon>rosids</taxon>
        <taxon>fabids</taxon>
        <taxon>Fabales</taxon>
        <taxon>Fabaceae</taxon>
        <taxon>Papilionoideae</taxon>
        <taxon>50 kb inversion clade</taxon>
        <taxon>NPAAA clade</taxon>
        <taxon>indigoferoid/millettioid clade</taxon>
        <taxon>Phaseoleae</taxon>
        <taxon>Vigna</taxon>
    </lineage>
</organism>
<name>A0A4D6LDT5_VIGUN</name>
<dbReference type="Pfam" id="PF23598">
    <property type="entry name" value="LRR_14"/>
    <property type="match status" value="1"/>
</dbReference>
<evidence type="ECO:0000256" key="2">
    <source>
        <dbReference type="ARBA" id="ARBA00022821"/>
    </source>
</evidence>
<accession>A0A4D6LDT5</accession>
<proteinExistence type="predicted"/>
<feature type="domain" description="Disease resistance R13L4/SHOC-2-like LRR" evidence="3">
    <location>
        <begin position="226"/>
        <end position="398"/>
    </location>
</feature>
<dbReference type="EMBL" id="CP039347">
    <property type="protein sequence ID" value="QCD86772.1"/>
    <property type="molecule type" value="Genomic_DNA"/>
</dbReference>
<dbReference type="AlphaFoldDB" id="A0A4D6LDT5"/>
<dbReference type="PANTHER" id="PTHR36766:SF42">
    <property type="entry name" value="NB-ARC DOMAIN DISEASE RESISTANCE PROTEIN"/>
    <property type="match status" value="1"/>
</dbReference>
<dbReference type="SUPFAM" id="SSF52058">
    <property type="entry name" value="L domain-like"/>
    <property type="match status" value="1"/>
</dbReference>
<keyword evidence="2" id="KW-0611">Plant defense</keyword>
<dbReference type="InterPro" id="IPR055414">
    <property type="entry name" value="LRR_R13L4/SHOC2-like"/>
</dbReference>
<evidence type="ECO:0000313" key="4">
    <source>
        <dbReference type="EMBL" id="QCD86772.1"/>
    </source>
</evidence>
<sequence>MGILLKDAAHVLDDILDEFAFEPLRLEHQRLKCGPSNKNVAFRCKIAKKMKKISERLEEIAEKSTNFHLTKMEMVPRRDSGVIEWRQTTSFITESKVYGREGDTDKIVDFLADSFHPVKRLMLKIRVILRGMSYTGDHYFKILKQMNLVMMKLVHDLAQFLAKDVCCITDDNDVTTLPDTIHHLADHRAAWGVSEESINSMQLHQIKSLRTYIGQLYPVVFKCYTLRVLWCTAVKELSNSIHHLKHLRYLNLSQGNFKTLPESLGKLWNLHILKLDYCYRLKQLPNRLTRLKALQQLSLKDCYNLSSLPPHLGKLTSLKKLSAYFVGSERGFHLAESWDENEESELQQNVEEILEALQPDTQQLKNLTLQGYNGANFPLWMSSSSSLKELAIVGCRKFNVSSGFRCVEDLLVYRCKEVEHMHESLQRMTSLHTLRLWDLPNVESLSGCFANLPLLHSLSLLDLPKLKSLPDCFGRLPLLGSLTLRDLPNVESLPDCFGNWLLMTVPSCRVFLRAWT</sequence>
<evidence type="ECO:0000259" key="3">
    <source>
        <dbReference type="Pfam" id="PF23598"/>
    </source>
</evidence>